<dbReference type="SUPFAM" id="SSF52743">
    <property type="entry name" value="Subtilisin-like"/>
    <property type="match status" value="1"/>
</dbReference>
<dbReference type="PANTHER" id="PTHR43806:SF11">
    <property type="entry name" value="CEREVISIN-RELATED"/>
    <property type="match status" value="1"/>
</dbReference>
<organism evidence="10 11">
    <name type="scientific">Aphanomyces stellatus</name>
    <dbReference type="NCBI Taxonomy" id="120398"/>
    <lineage>
        <taxon>Eukaryota</taxon>
        <taxon>Sar</taxon>
        <taxon>Stramenopiles</taxon>
        <taxon>Oomycota</taxon>
        <taxon>Saprolegniomycetes</taxon>
        <taxon>Saprolegniales</taxon>
        <taxon>Verrucalvaceae</taxon>
        <taxon>Aphanomyces</taxon>
    </lineage>
</organism>
<dbReference type="AlphaFoldDB" id="A0A485LC63"/>
<comment type="catalytic activity">
    <reaction evidence="5">
        <text>Hydrolysis of proteins with broad specificity for peptide bonds, and a preference for a large uncharged residue in P1. Hydrolyzes peptide amides.</text>
        <dbReference type="EC" id="3.4.21.62"/>
    </reaction>
</comment>
<comment type="similarity">
    <text evidence="1 7">Belongs to the peptidase S8 family.</text>
</comment>
<accession>A0A485LC63</accession>
<evidence type="ECO:0000313" key="10">
    <source>
        <dbReference type="EMBL" id="VFT95739.1"/>
    </source>
</evidence>
<dbReference type="InterPro" id="IPR036852">
    <property type="entry name" value="Peptidase_S8/S53_dom_sf"/>
</dbReference>
<dbReference type="PROSITE" id="PS51892">
    <property type="entry name" value="SUBTILASE"/>
    <property type="match status" value="1"/>
</dbReference>
<evidence type="ECO:0000256" key="1">
    <source>
        <dbReference type="ARBA" id="ARBA00011073"/>
    </source>
</evidence>
<reference evidence="10 11" key="1">
    <citation type="submission" date="2019-03" db="EMBL/GenBank/DDBJ databases">
        <authorList>
            <person name="Gaulin E."/>
            <person name="Dumas B."/>
        </authorList>
    </citation>
    <scope>NUCLEOTIDE SEQUENCE [LARGE SCALE GENOMIC DNA]</scope>
    <source>
        <strain evidence="10">CBS 568.67</strain>
    </source>
</reference>
<reference evidence="9" key="2">
    <citation type="submission" date="2019-06" db="EMBL/GenBank/DDBJ databases">
        <title>Genomics analysis of Aphanomyces spp. identifies a new class of oomycete effector associated with host adaptation.</title>
        <authorList>
            <person name="Gaulin E."/>
        </authorList>
    </citation>
    <scope>NUCLEOTIDE SEQUENCE</scope>
    <source>
        <strain evidence="9">CBS 578.67</strain>
    </source>
</reference>
<protein>
    <recommendedName>
        <fullName evidence="6">subtilisin</fullName>
        <ecNumber evidence="6">3.4.21.62</ecNumber>
    </recommendedName>
</protein>
<dbReference type="EC" id="3.4.21.62" evidence="6"/>
<dbReference type="EMBL" id="CAADRA010006458">
    <property type="protein sequence ID" value="VFT95739.1"/>
    <property type="molecule type" value="Genomic_DNA"/>
</dbReference>
<proteinExistence type="inferred from homology"/>
<evidence type="ECO:0000256" key="4">
    <source>
        <dbReference type="ARBA" id="ARBA00022825"/>
    </source>
</evidence>
<dbReference type="Gene3D" id="3.40.50.200">
    <property type="entry name" value="Peptidase S8/S53 domain"/>
    <property type="match status" value="1"/>
</dbReference>
<name>A0A485LC63_9STRA</name>
<dbReference type="EMBL" id="VJMH01006437">
    <property type="protein sequence ID" value="KAF0689557.1"/>
    <property type="molecule type" value="Genomic_DNA"/>
</dbReference>
<evidence type="ECO:0000313" key="9">
    <source>
        <dbReference type="EMBL" id="KAF0689557.1"/>
    </source>
</evidence>
<gene>
    <name evidence="10" type="primary">Aste57867_19014</name>
    <name evidence="9" type="ORF">As57867_018950</name>
    <name evidence="10" type="ORF">ASTE57867_19014</name>
</gene>
<evidence type="ECO:0000256" key="5">
    <source>
        <dbReference type="ARBA" id="ARBA00023529"/>
    </source>
</evidence>
<evidence type="ECO:0000256" key="2">
    <source>
        <dbReference type="ARBA" id="ARBA00022670"/>
    </source>
</evidence>
<dbReference type="InterPro" id="IPR000209">
    <property type="entry name" value="Peptidase_S8/S53_dom"/>
</dbReference>
<dbReference type="Proteomes" id="UP000332933">
    <property type="component" value="Unassembled WGS sequence"/>
</dbReference>
<dbReference type="GO" id="GO:0006508">
    <property type="term" value="P:proteolysis"/>
    <property type="evidence" value="ECO:0007669"/>
    <property type="project" value="UniProtKB-KW"/>
</dbReference>
<dbReference type="GO" id="GO:0004252">
    <property type="term" value="F:serine-type endopeptidase activity"/>
    <property type="evidence" value="ECO:0007669"/>
    <property type="project" value="UniProtKB-EC"/>
</dbReference>
<sequence>MGSYSNDQLAAFSSKEPFRAHHSETKNSMTVVKPNISAPGFFTLSAHNNTGYVEMAGTSMAPPHVSDVVALPKSANPDLTYDEIYVTKTATRPRQPEPFYWPSGIPIAAKFRHNLANTTATAMAA</sequence>
<comment type="caution">
    <text evidence="7">Lacks conserved residue(s) required for the propagation of feature annotation.</text>
</comment>
<dbReference type="OrthoDB" id="206201at2759"/>
<keyword evidence="4" id="KW-0720">Serine protease</keyword>
<evidence type="ECO:0000256" key="7">
    <source>
        <dbReference type="PROSITE-ProRule" id="PRU01240"/>
    </source>
</evidence>
<evidence type="ECO:0000256" key="3">
    <source>
        <dbReference type="ARBA" id="ARBA00022801"/>
    </source>
</evidence>
<dbReference type="Pfam" id="PF00082">
    <property type="entry name" value="Peptidase_S8"/>
    <property type="match status" value="1"/>
</dbReference>
<keyword evidence="3" id="KW-0378">Hydrolase</keyword>
<evidence type="ECO:0000259" key="8">
    <source>
        <dbReference type="Pfam" id="PF00082"/>
    </source>
</evidence>
<feature type="domain" description="Peptidase S8/S53" evidence="8">
    <location>
        <begin position="5"/>
        <end position="84"/>
    </location>
</feature>
<keyword evidence="2" id="KW-0645">Protease</keyword>
<dbReference type="PANTHER" id="PTHR43806">
    <property type="entry name" value="PEPTIDASE S8"/>
    <property type="match status" value="1"/>
</dbReference>
<evidence type="ECO:0000313" key="11">
    <source>
        <dbReference type="Proteomes" id="UP000332933"/>
    </source>
</evidence>
<evidence type="ECO:0000256" key="6">
    <source>
        <dbReference type="ARBA" id="ARBA00023619"/>
    </source>
</evidence>
<dbReference type="InterPro" id="IPR050131">
    <property type="entry name" value="Peptidase_S8_subtilisin-like"/>
</dbReference>
<keyword evidence="11" id="KW-1185">Reference proteome</keyword>